<sequence>MWRRHVAALHRRLPSSGRFLTTVIANESWSWEFQNVEGLLIGSYSLPETLEQPQAIRNFFSPVSTHVRSLPAPALDSSRLEALRDATRVLALLEDLQRRAEELAAEERAMEAIVLMTSRWRLIGCDGMPVVELLADRSWRDRGPAIAAVAAGLLGPLAWLPGMLGINEVIMRRVDKYGGLSKSTPSGYDLAKATMKHHIVRAIYDVPRQVKLVDHYQVDEQASLEDIREAILAGEQGQFVTGKLGDDI</sequence>
<accession>A3E3T2</accession>
<proteinExistence type="evidence at transcript level"/>
<protein>
    <submittedName>
        <fullName evidence="2">Uncharacterized protein</fullName>
    </submittedName>
</protein>
<dbReference type="AlphaFoldDB" id="A3E3T2"/>
<organism evidence="2">
    <name type="scientific">Pfiesteria piscicida</name>
    <name type="common">Phantom dinoflagellate</name>
    <dbReference type="NCBI Taxonomy" id="71001"/>
    <lineage>
        <taxon>Eukaryota</taxon>
        <taxon>Sar</taxon>
        <taxon>Alveolata</taxon>
        <taxon>Dinophyceae</taxon>
        <taxon>Peridiniales</taxon>
        <taxon>Pfiesteriaceae</taxon>
        <taxon>Pfiesteria</taxon>
    </lineage>
</organism>
<dbReference type="EMBL" id="DQ864935">
    <property type="protein sequence ID" value="ABI14349.1"/>
    <property type="molecule type" value="mRNA"/>
</dbReference>
<name>A3E3T2_PFIPI</name>
<evidence type="ECO:0000313" key="2">
    <source>
        <dbReference type="EMBL" id="ABI14349.1"/>
    </source>
</evidence>
<feature type="coiled-coil region" evidence="1">
    <location>
        <begin position="83"/>
        <end position="113"/>
    </location>
</feature>
<keyword evidence="1" id="KW-0175">Coiled coil</keyword>
<evidence type="ECO:0000256" key="1">
    <source>
        <dbReference type="SAM" id="Coils"/>
    </source>
</evidence>
<reference evidence="2" key="1">
    <citation type="journal article" date="2007" name="Proc. Natl. Acad. Sci. U.S.A.">
        <title>Spliced leader RNA trans-splicing in dinoflagellates.</title>
        <authorList>
            <person name="Zhang H."/>
            <person name="Hou Y."/>
            <person name="Miranda L."/>
            <person name="Campbell D.A."/>
            <person name="Sturm N.R."/>
            <person name="Gaasterland T."/>
            <person name="Lin S."/>
        </authorList>
    </citation>
    <scope>NUCLEOTIDE SEQUENCE</scope>
</reference>